<feature type="domain" description="AB hydrolase-1" evidence="2">
    <location>
        <begin position="73"/>
        <end position="323"/>
    </location>
</feature>
<proteinExistence type="predicted"/>
<dbReference type="GO" id="GO:0016787">
    <property type="term" value="F:hydrolase activity"/>
    <property type="evidence" value="ECO:0007669"/>
    <property type="project" value="UniProtKB-KW"/>
</dbReference>
<comment type="caution">
    <text evidence="3">The sequence shown here is derived from an EMBL/GenBank/DDBJ whole genome shotgun (WGS) entry which is preliminary data.</text>
</comment>
<accession>A0AAP7DIX2</accession>
<dbReference type="AlphaFoldDB" id="A0AAP7DIX2"/>
<dbReference type="Gene3D" id="3.40.50.1820">
    <property type="entry name" value="alpha/beta hydrolase"/>
    <property type="match status" value="1"/>
</dbReference>
<dbReference type="PANTHER" id="PTHR43798:SF31">
    <property type="entry name" value="AB HYDROLASE SUPERFAMILY PROTEIN YCLE"/>
    <property type="match status" value="1"/>
</dbReference>
<dbReference type="InterPro" id="IPR000073">
    <property type="entry name" value="AB_hydrolase_1"/>
</dbReference>
<evidence type="ECO:0000256" key="1">
    <source>
        <dbReference type="ARBA" id="ARBA00022801"/>
    </source>
</evidence>
<protein>
    <submittedName>
        <fullName evidence="3">Alpha/beta hydrolase</fullName>
    </submittedName>
</protein>
<dbReference type="InterPro" id="IPR029058">
    <property type="entry name" value="AB_hydrolase_fold"/>
</dbReference>
<dbReference type="Pfam" id="PF12697">
    <property type="entry name" value="Abhydrolase_6"/>
    <property type="match status" value="1"/>
</dbReference>
<dbReference type="GO" id="GO:0016020">
    <property type="term" value="C:membrane"/>
    <property type="evidence" value="ECO:0007669"/>
    <property type="project" value="TreeGrafter"/>
</dbReference>
<dbReference type="SUPFAM" id="SSF53474">
    <property type="entry name" value="alpha/beta-Hydrolases"/>
    <property type="match status" value="1"/>
</dbReference>
<reference evidence="3 4" key="1">
    <citation type="submission" date="2020-05" db="EMBL/GenBank/DDBJ databases">
        <title>Whole genome sequencing and identification of novel metabolites from Paenibacillus alvei strain JR949.</title>
        <authorList>
            <person name="Rajendhran J."/>
            <person name="Sree Pranav P."/>
            <person name="Mahalakshmi B."/>
            <person name="Karthikeyan R."/>
        </authorList>
    </citation>
    <scope>NUCLEOTIDE SEQUENCE [LARGE SCALE GENOMIC DNA]</scope>
    <source>
        <strain evidence="3 4">JR949</strain>
    </source>
</reference>
<sequence length="332" mass="36524">MAGWKKGLICGLFLLIILVGSGFVYEMIASKLGEQAFPMPGKLIQIDSGNYLLHVQRVGEGHNGAPTIIMEAGSGESSLSWGNIPAQLSPFAAVVTYDRAGYAWSTRARSERTGEHIVRELHEALDKEGIKGPYIMVGHSLGGLYARLFAQTYREEVVGLVLIDARTEDYMKETASIYAQEHHQEMPSAFLLGLIKNSGVLRLFQDSLLEGMVAKEKRSQFMNVIAKPSYFDAVAEEAKLIDSVENAVRGQKLGDMPVRVIPRGIPHPYSSTGISEEAAKKLEEIWQKGQRRMLNISSNSELIVAAKSGHMVIDDEPQLVVDVIREVLASVK</sequence>
<dbReference type="EMBL" id="JABFOR010000010">
    <property type="protein sequence ID" value="NOJ71004.1"/>
    <property type="molecule type" value="Genomic_DNA"/>
</dbReference>
<evidence type="ECO:0000313" key="3">
    <source>
        <dbReference type="EMBL" id="NOJ71004.1"/>
    </source>
</evidence>
<dbReference type="InterPro" id="IPR050266">
    <property type="entry name" value="AB_hydrolase_sf"/>
</dbReference>
<organism evidence="3 4">
    <name type="scientific">Paenibacillus alvei</name>
    <name type="common">Bacillus alvei</name>
    <dbReference type="NCBI Taxonomy" id="44250"/>
    <lineage>
        <taxon>Bacteria</taxon>
        <taxon>Bacillati</taxon>
        <taxon>Bacillota</taxon>
        <taxon>Bacilli</taxon>
        <taxon>Bacillales</taxon>
        <taxon>Paenibacillaceae</taxon>
        <taxon>Paenibacillus</taxon>
    </lineage>
</organism>
<gene>
    <name evidence="3" type="ORF">HMI46_10605</name>
</gene>
<name>A0AAP7DIX2_PAEAL</name>
<dbReference type="Proteomes" id="UP000552038">
    <property type="component" value="Unassembled WGS sequence"/>
</dbReference>
<keyword evidence="1 3" id="KW-0378">Hydrolase</keyword>
<evidence type="ECO:0000313" key="4">
    <source>
        <dbReference type="Proteomes" id="UP000552038"/>
    </source>
</evidence>
<evidence type="ECO:0000259" key="2">
    <source>
        <dbReference type="Pfam" id="PF12697"/>
    </source>
</evidence>
<dbReference type="PANTHER" id="PTHR43798">
    <property type="entry name" value="MONOACYLGLYCEROL LIPASE"/>
    <property type="match status" value="1"/>
</dbReference>